<keyword evidence="8" id="KW-1185">Reference proteome</keyword>
<feature type="transmembrane region" description="Helical" evidence="5">
    <location>
        <begin position="51"/>
        <end position="72"/>
    </location>
</feature>
<feature type="transmembrane region" description="Helical" evidence="5">
    <location>
        <begin position="279"/>
        <end position="299"/>
    </location>
</feature>
<dbReference type="PANTHER" id="PTHR23508">
    <property type="entry name" value="CARBOXYLIC ACID TRANSPORTER PROTEIN HOMOLOG"/>
    <property type="match status" value="1"/>
</dbReference>
<dbReference type="SUPFAM" id="SSF103473">
    <property type="entry name" value="MFS general substrate transporter"/>
    <property type="match status" value="1"/>
</dbReference>
<gene>
    <name evidence="7" type="primary">mhpT</name>
    <name evidence="7" type="ORF">H3H51_16710</name>
</gene>
<dbReference type="Proteomes" id="UP000542720">
    <property type="component" value="Unassembled WGS sequence"/>
</dbReference>
<sequence>MSSSSAVQRSSLRTIGLCFIVALLEGLDLQATGVAAPHLVREFMLTPASLGWVFTAGLIGLLPGAVLGGWLADRFGRKRVLIVAVILFGLFSLMTAHSSSYEQLLIARLITGLGMGAALPILIALSSEVASAELRNMAVSLTYCGVPLGGACAALIGMFAIGGEWRTVFYVGGVTPLLIAVLLMIGLPESRRAERRQLTLAESASELLGRRRGLTTLLLWCSCFCTLTILYMLLNWLPTLLTERGLSRLDAAAIQVLFNLGGVGGSLLAGRLMDKGRSLLAVLLAYPGMLAALAALGHVELLQALYLAGVLAGACAVGGQLILYALAPRIYPSDVRATGVGVAVAVGRLGSMSGPLLAGQLLAAGAGVSGLLLATSPLVLLAACSAASVLQRDSERASAAAV</sequence>
<name>A0A7W4QE15_9GAMM</name>
<accession>A0A7W4QE15</accession>
<evidence type="ECO:0000256" key="5">
    <source>
        <dbReference type="SAM" id="Phobius"/>
    </source>
</evidence>
<feature type="transmembrane region" description="Helical" evidence="5">
    <location>
        <begin position="167"/>
        <end position="187"/>
    </location>
</feature>
<protein>
    <submittedName>
        <fullName evidence="7">3-(3-hydroxy-phenyl)propionate transporter MhpT</fullName>
    </submittedName>
</protein>
<dbReference type="InterPro" id="IPR011701">
    <property type="entry name" value="MFS"/>
</dbReference>
<dbReference type="PROSITE" id="PS00216">
    <property type="entry name" value="SUGAR_TRANSPORT_1"/>
    <property type="match status" value="1"/>
</dbReference>
<feature type="domain" description="Major facilitator superfamily (MFS) profile" evidence="6">
    <location>
        <begin position="14"/>
        <end position="394"/>
    </location>
</feature>
<dbReference type="InterPro" id="IPR036259">
    <property type="entry name" value="MFS_trans_sf"/>
</dbReference>
<dbReference type="PROSITE" id="PS00217">
    <property type="entry name" value="SUGAR_TRANSPORT_2"/>
    <property type="match status" value="1"/>
</dbReference>
<dbReference type="Pfam" id="PF07690">
    <property type="entry name" value="MFS_1"/>
    <property type="match status" value="1"/>
</dbReference>
<organism evidence="7 8">
    <name type="scientific">Aquipseudomonas ullengensis</name>
    <dbReference type="NCBI Taxonomy" id="2759166"/>
    <lineage>
        <taxon>Bacteria</taxon>
        <taxon>Pseudomonadati</taxon>
        <taxon>Pseudomonadota</taxon>
        <taxon>Gammaproteobacteria</taxon>
        <taxon>Pseudomonadales</taxon>
        <taxon>Pseudomonadaceae</taxon>
        <taxon>Aquipseudomonas</taxon>
    </lineage>
</organism>
<dbReference type="InterPro" id="IPR005829">
    <property type="entry name" value="Sugar_transporter_CS"/>
</dbReference>
<feature type="transmembrane region" description="Helical" evidence="5">
    <location>
        <begin position="137"/>
        <end position="161"/>
    </location>
</feature>
<keyword evidence="2 5" id="KW-0812">Transmembrane</keyword>
<feature type="transmembrane region" description="Helical" evidence="5">
    <location>
        <begin position="217"/>
        <end position="237"/>
    </location>
</feature>
<evidence type="ECO:0000313" key="8">
    <source>
        <dbReference type="Proteomes" id="UP000542720"/>
    </source>
</evidence>
<comment type="caution">
    <text evidence="7">The sequence shown here is derived from an EMBL/GenBank/DDBJ whole genome shotgun (WGS) entry which is preliminary data.</text>
</comment>
<dbReference type="RefSeq" id="WP_183090194.1">
    <property type="nucleotide sequence ID" value="NZ_JACJUD010000005.1"/>
</dbReference>
<feature type="transmembrane region" description="Helical" evidence="5">
    <location>
        <begin position="79"/>
        <end position="99"/>
    </location>
</feature>
<keyword evidence="3 5" id="KW-1133">Transmembrane helix</keyword>
<feature type="transmembrane region" description="Helical" evidence="5">
    <location>
        <begin position="105"/>
        <end position="125"/>
    </location>
</feature>
<evidence type="ECO:0000256" key="3">
    <source>
        <dbReference type="ARBA" id="ARBA00022989"/>
    </source>
</evidence>
<evidence type="ECO:0000313" key="7">
    <source>
        <dbReference type="EMBL" id="MBB2496666.1"/>
    </source>
</evidence>
<evidence type="ECO:0000256" key="2">
    <source>
        <dbReference type="ARBA" id="ARBA00022692"/>
    </source>
</evidence>
<dbReference type="AlphaFoldDB" id="A0A7W4QE15"/>
<feature type="transmembrane region" description="Helical" evidence="5">
    <location>
        <begin position="370"/>
        <end position="390"/>
    </location>
</feature>
<dbReference type="CDD" id="cd17365">
    <property type="entry name" value="MFS_PcaK_like"/>
    <property type="match status" value="1"/>
</dbReference>
<dbReference type="InterPro" id="IPR020846">
    <property type="entry name" value="MFS_dom"/>
</dbReference>
<dbReference type="PROSITE" id="PS50850">
    <property type="entry name" value="MFS"/>
    <property type="match status" value="1"/>
</dbReference>
<proteinExistence type="predicted"/>
<dbReference type="EMBL" id="JACJUD010000005">
    <property type="protein sequence ID" value="MBB2496666.1"/>
    <property type="molecule type" value="Genomic_DNA"/>
</dbReference>
<evidence type="ECO:0000256" key="1">
    <source>
        <dbReference type="ARBA" id="ARBA00004141"/>
    </source>
</evidence>
<comment type="subcellular location">
    <subcellularLocation>
        <location evidence="1">Membrane</location>
        <topology evidence="1">Multi-pass membrane protein</topology>
    </subcellularLocation>
</comment>
<dbReference type="Gene3D" id="1.20.1250.20">
    <property type="entry name" value="MFS general substrate transporter like domains"/>
    <property type="match status" value="1"/>
</dbReference>
<dbReference type="GO" id="GO:0046943">
    <property type="term" value="F:carboxylic acid transmembrane transporter activity"/>
    <property type="evidence" value="ECO:0007669"/>
    <property type="project" value="TreeGrafter"/>
</dbReference>
<feature type="transmembrane region" description="Helical" evidence="5">
    <location>
        <begin position="305"/>
        <end position="327"/>
    </location>
</feature>
<evidence type="ECO:0000256" key="4">
    <source>
        <dbReference type="ARBA" id="ARBA00023136"/>
    </source>
</evidence>
<feature type="transmembrane region" description="Helical" evidence="5">
    <location>
        <begin position="252"/>
        <end position="272"/>
    </location>
</feature>
<dbReference type="GO" id="GO:0005886">
    <property type="term" value="C:plasma membrane"/>
    <property type="evidence" value="ECO:0007669"/>
    <property type="project" value="TreeGrafter"/>
</dbReference>
<feature type="transmembrane region" description="Helical" evidence="5">
    <location>
        <begin position="339"/>
        <end position="358"/>
    </location>
</feature>
<reference evidence="7 8" key="1">
    <citation type="submission" date="2020-08" db="EMBL/GenBank/DDBJ databases">
        <authorList>
            <person name="Kim C.M."/>
        </authorList>
    </citation>
    <scope>NUCLEOTIDE SEQUENCE [LARGE SCALE GENOMIC DNA]</scope>
    <source>
        <strain evidence="7 8">UL070</strain>
    </source>
</reference>
<evidence type="ECO:0000259" key="6">
    <source>
        <dbReference type="PROSITE" id="PS50850"/>
    </source>
</evidence>
<dbReference type="NCBIfam" id="NF008586">
    <property type="entry name" value="PRK11551.1"/>
    <property type="match status" value="1"/>
</dbReference>
<dbReference type="PANTHER" id="PTHR23508:SF10">
    <property type="entry name" value="CARBOXYLIC ACID TRANSPORTER PROTEIN HOMOLOG"/>
    <property type="match status" value="1"/>
</dbReference>
<keyword evidence="4 5" id="KW-0472">Membrane</keyword>